<reference evidence="1" key="1">
    <citation type="submission" date="2024-03" db="EMBL/GenBank/DDBJ databases">
        <title>WGS assembly of Saponaria officinalis var. Norfolk2.</title>
        <authorList>
            <person name="Jenkins J."/>
            <person name="Shu S."/>
            <person name="Grimwood J."/>
            <person name="Barry K."/>
            <person name="Goodstein D."/>
            <person name="Schmutz J."/>
            <person name="Leebens-Mack J."/>
            <person name="Osbourn A."/>
        </authorList>
    </citation>
    <scope>NUCLEOTIDE SEQUENCE [LARGE SCALE GENOMIC DNA]</scope>
    <source>
        <strain evidence="1">JIC</strain>
    </source>
</reference>
<keyword evidence="2" id="KW-1185">Reference proteome</keyword>
<sequence>MAVPKHRFVCWTKRGFSLANRCVLCLNDNESHEHLFFGCPYMHPWSLSRELEWAYFHCNTKRPIHRTYKAALVATVYHGWRERNARIFCGCSMDGDAIIRSVKFDVCCRIYRLASNNTSRRPDSVNTNIHHTRT</sequence>
<protein>
    <recommendedName>
        <fullName evidence="3">Reverse transcriptase zinc-binding domain-containing protein</fullName>
    </recommendedName>
</protein>
<organism evidence="1 2">
    <name type="scientific">Saponaria officinalis</name>
    <name type="common">Common soapwort</name>
    <name type="synonym">Lychnis saponaria</name>
    <dbReference type="NCBI Taxonomy" id="3572"/>
    <lineage>
        <taxon>Eukaryota</taxon>
        <taxon>Viridiplantae</taxon>
        <taxon>Streptophyta</taxon>
        <taxon>Embryophyta</taxon>
        <taxon>Tracheophyta</taxon>
        <taxon>Spermatophyta</taxon>
        <taxon>Magnoliopsida</taxon>
        <taxon>eudicotyledons</taxon>
        <taxon>Gunneridae</taxon>
        <taxon>Pentapetalae</taxon>
        <taxon>Caryophyllales</taxon>
        <taxon>Caryophyllaceae</taxon>
        <taxon>Caryophylleae</taxon>
        <taxon>Saponaria</taxon>
    </lineage>
</organism>
<comment type="caution">
    <text evidence="1">The sequence shown here is derived from an EMBL/GenBank/DDBJ whole genome shotgun (WGS) entry which is preliminary data.</text>
</comment>
<dbReference type="Proteomes" id="UP001443914">
    <property type="component" value="Unassembled WGS sequence"/>
</dbReference>
<evidence type="ECO:0008006" key="3">
    <source>
        <dbReference type="Google" id="ProtNLM"/>
    </source>
</evidence>
<evidence type="ECO:0000313" key="1">
    <source>
        <dbReference type="EMBL" id="KAK9665888.1"/>
    </source>
</evidence>
<proteinExistence type="predicted"/>
<accession>A0AAW1GS82</accession>
<dbReference type="AlphaFoldDB" id="A0AAW1GS82"/>
<evidence type="ECO:0000313" key="2">
    <source>
        <dbReference type="Proteomes" id="UP001443914"/>
    </source>
</evidence>
<name>A0AAW1GS82_SAPOF</name>
<gene>
    <name evidence="1" type="ORF">RND81_14G143300</name>
</gene>
<dbReference type="EMBL" id="JBDFQZ010000014">
    <property type="protein sequence ID" value="KAK9665888.1"/>
    <property type="molecule type" value="Genomic_DNA"/>
</dbReference>